<dbReference type="AlphaFoldDB" id="A0A081CWZ0"/>
<dbReference type="Proteomes" id="UP000028701">
    <property type="component" value="Unassembled WGS sequence"/>
</dbReference>
<accession>A0A081CWZ0</accession>
<comment type="caution">
    <text evidence="2">The sequence shown here is derived from an EMBL/GenBank/DDBJ whole genome shotgun (WGS) entry which is preliminary data.</text>
</comment>
<name>A0A081CWZ0_9HYPH</name>
<evidence type="ECO:0008006" key="4">
    <source>
        <dbReference type="Google" id="ProtNLM"/>
    </source>
</evidence>
<evidence type="ECO:0000313" key="3">
    <source>
        <dbReference type="Proteomes" id="UP000028701"/>
    </source>
</evidence>
<dbReference type="RefSeq" id="WP_045230740.1">
    <property type="nucleotide sequence ID" value="NZ_BBJU01000015.1"/>
</dbReference>
<evidence type="ECO:0000256" key="1">
    <source>
        <dbReference type="SAM" id="MobiDB-lite"/>
    </source>
</evidence>
<gene>
    <name evidence="2" type="ORF">RRU01S_15_01110</name>
</gene>
<dbReference type="eggNOG" id="ENOG502ZCRE">
    <property type="taxonomic scope" value="Bacteria"/>
</dbReference>
<evidence type="ECO:0000313" key="2">
    <source>
        <dbReference type="EMBL" id="GAK71186.1"/>
    </source>
</evidence>
<dbReference type="OrthoDB" id="8368175at2"/>
<feature type="region of interest" description="Disordered" evidence="1">
    <location>
        <begin position="26"/>
        <end position="77"/>
    </location>
</feature>
<protein>
    <recommendedName>
        <fullName evidence="4">Phage head-tail adaptor</fullName>
    </recommendedName>
</protein>
<reference evidence="2 3" key="1">
    <citation type="submission" date="2014-08" db="EMBL/GenBank/DDBJ databases">
        <title>Whole genome shotgun sequence of Rhizobium rubi NBRC 13261.</title>
        <authorList>
            <person name="Katano-Makiyama Y."/>
            <person name="Hosoyama A."/>
            <person name="Hashimoto M."/>
            <person name="Hosoyama Y."/>
            <person name="Noguchi M."/>
            <person name="Tsuchikane K."/>
            <person name="Uohara A."/>
            <person name="Ohji S."/>
            <person name="Ichikawa N."/>
            <person name="Kimura A."/>
            <person name="Yamazoe A."/>
            <person name="Fujita N."/>
        </authorList>
    </citation>
    <scope>NUCLEOTIDE SEQUENCE [LARGE SCALE GENOMIC DNA]</scope>
    <source>
        <strain evidence="2 3">NBRC 13261</strain>
    </source>
</reference>
<organism evidence="2 3">
    <name type="scientific">Agrobacterium rubi TR3 = NBRC 13261</name>
    <dbReference type="NCBI Taxonomy" id="1368415"/>
    <lineage>
        <taxon>Bacteria</taxon>
        <taxon>Pseudomonadati</taxon>
        <taxon>Pseudomonadota</taxon>
        <taxon>Alphaproteobacteria</taxon>
        <taxon>Hyphomicrobiales</taxon>
        <taxon>Rhizobiaceae</taxon>
        <taxon>Rhizobium/Agrobacterium group</taxon>
        <taxon>Agrobacterium</taxon>
    </lineage>
</organism>
<sequence>MSIFERLDRIASGTADAVASVRFEVHPAKASPNGRPGPDPNREVWDGRGIFDENPTDAPVEIGNRNRAGNDLRTPVNGSRYELSVDRARFRQADRAKQGDRIWLDDLRKFEILSVQPDGLSRVVFQLAELRATAP</sequence>
<dbReference type="EMBL" id="BBJU01000015">
    <property type="protein sequence ID" value="GAK71186.1"/>
    <property type="molecule type" value="Genomic_DNA"/>
</dbReference>
<proteinExistence type="predicted"/>
<feature type="compositionally biased region" description="Basic and acidic residues" evidence="1">
    <location>
        <begin position="40"/>
        <end position="51"/>
    </location>
</feature>